<reference evidence="6 7" key="1">
    <citation type="journal article" date="2023" name="Insect Mol. Biol.">
        <title>Genome sequencing provides insights into the evolution of gene families encoding plant cell wall-degrading enzymes in longhorned beetles.</title>
        <authorList>
            <person name="Shin N.R."/>
            <person name="Okamura Y."/>
            <person name="Kirsch R."/>
            <person name="Pauchet Y."/>
        </authorList>
    </citation>
    <scope>NUCLEOTIDE SEQUENCE [LARGE SCALE GENOMIC DNA]</scope>
    <source>
        <strain evidence="6">EAD_L_NR</strain>
    </source>
</reference>
<keyword evidence="7" id="KW-1185">Reference proteome</keyword>
<evidence type="ECO:0000259" key="5">
    <source>
        <dbReference type="Pfam" id="PF07842"/>
    </source>
</evidence>
<evidence type="ECO:0000256" key="3">
    <source>
        <dbReference type="ARBA" id="ARBA00023242"/>
    </source>
</evidence>
<comment type="similarity">
    <text evidence="2">Belongs to the GCF family.</text>
</comment>
<evidence type="ECO:0000256" key="1">
    <source>
        <dbReference type="ARBA" id="ARBA00004123"/>
    </source>
</evidence>
<protein>
    <recommendedName>
        <fullName evidence="5">GCF C-terminal domain-containing protein</fullName>
    </recommendedName>
</protein>
<keyword evidence="3" id="KW-0539">Nucleus</keyword>
<name>A0AAV8W2P4_9CUCU</name>
<dbReference type="GO" id="GO:0003677">
    <property type="term" value="F:DNA binding"/>
    <property type="evidence" value="ECO:0007669"/>
    <property type="project" value="InterPro"/>
</dbReference>
<sequence>MSLFKKPKKNIVQRRVFTENDDDDDEPMDFQEIAPVEKKTKKKDKASKQNQTLLSFDAEEEGEVFQVKKSSHSKKIMRMFEKEKRKKDVKPEKDEAKLKVKTEIVTDDLVLVVNSSHKKPDTPPPPILTGRDALCAGKDDLSSEEDESTATIHRFSQPDNFKKVLESGAIPDAAMIHAARKRRQRARELGDYIPVEEEEPEDKGRLLREDDNDGSDDERIDMDVNLNLRDQERRREQFMAAQESDHEVDEWEDQQIRKGVTGRNKIAVKLLGMKRAAMSMAQEMLLMPECPAPPIITTQVPIIDSSGPRTPQMIAEKLREHFQKVCESRDRNIAQLEKTRDDIHQVTKELQELQFKAPGAAERFRFYQELRGYITDLVECLDEKVGVISNLEQRAMDLLARKSEWLIERRRQDVRDQAEEATNKAGVMRKGPEDEEKQRRAAEREGRRTRRRRAREGAGLPKHVEGMSSDDEISQQDILNFKKEREQVEAELQVVFEDVMEDYSSIASILIRFEQWRSTDMTAYTEAYATFCLPKVVSPLVRLNLVFWDPLNETIELEKLGWYRTLALYGLHDDETEESLSKDPDISLLPTIIEKVIIPRLTQLVDRCWDPLSSSQTLRLVGIVSRYIRKFPTLGPASKSLHNLFSAILHKMKTALEHDVFIPITPKLAESKSQFFQRQFASGLKLLKNITSWQGILNDNTLKELALQSLLDRYLLSALKFCMVTDAVQKVRLISLILPRIWLQGSNVPEFKMFNATVLNLHQQLDKNNPLHLESIEIVTGILKTLRSQNC</sequence>
<feature type="compositionally biased region" description="Basic and acidic residues" evidence="4">
    <location>
        <begin position="412"/>
        <end position="422"/>
    </location>
</feature>
<comment type="subcellular location">
    <subcellularLocation>
        <location evidence="1">Nucleus</location>
    </subcellularLocation>
</comment>
<comment type="caution">
    <text evidence="6">The sequence shown here is derived from an EMBL/GenBank/DDBJ whole genome shotgun (WGS) entry which is preliminary data.</text>
</comment>
<dbReference type="Pfam" id="PF07842">
    <property type="entry name" value="GCFC"/>
    <property type="match status" value="1"/>
</dbReference>
<gene>
    <name evidence="6" type="ORF">NQ315_015704</name>
</gene>
<proteinExistence type="inferred from homology"/>
<dbReference type="AlphaFoldDB" id="A0AAV8W2P4"/>
<evidence type="ECO:0000256" key="2">
    <source>
        <dbReference type="ARBA" id="ARBA00010801"/>
    </source>
</evidence>
<feature type="region of interest" description="Disordered" evidence="4">
    <location>
        <begin position="412"/>
        <end position="469"/>
    </location>
</feature>
<dbReference type="Pfam" id="PF15458">
    <property type="entry name" value="NTR2"/>
    <property type="match status" value="1"/>
</dbReference>
<evidence type="ECO:0000313" key="6">
    <source>
        <dbReference type="EMBL" id="KAJ8920911.1"/>
    </source>
</evidence>
<dbReference type="Proteomes" id="UP001159042">
    <property type="component" value="Unassembled WGS sequence"/>
</dbReference>
<dbReference type="InterPro" id="IPR028211">
    <property type="entry name" value="Ntr2"/>
</dbReference>
<organism evidence="6 7">
    <name type="scientific">Exocentrus adspersus</name>
    <dbReference type="NCBI Taxonomy" id="1586481"/>
    <lineage>
        <taxon>Eukaryota</taxon>
        <taxon>Metazoa</taxon>
        <taxon>Ecdysozoa</taxon>
        <taxon>Arthropoda</taxon>
        <taxon>Hexapoda</taxon>
        <taxon>Insecta</taxon>
        <taxon>Pterygota</taxon>
        <taxon>Neoptera</taxon>
        <taxon>Endopterygota</taxon>
        <taxon>Coleoptera</taxon>
        <taxon>Polyphaga</taxon>
        <taxon>Cucujiformia</taxon>
        <taxon>Chrysomeloidea</taxon>
        <taxon>Cerambycidae</taxon>
        <taxon>Lamiinae</taxon>
        <taxon>Acanthocinini</taxon>
        <taxon>Exocentrus</taxon>
    </lineage>
</organism>
<dbReference type="GO" id="GO:0000390">
    <property type="term" value="P:spliceosomal complex disassembly"/>
    <property type="evidence" value="ECO:0007669"/>
    <property type="project" value="InterPro"/>
</dbReference>
<feature type="domain" description="GCF C-terminal" evidence="5">
    <location>
        <begin position="508"/>
        <end position="714"/>
    </location>
</feature>
<evidence type="ECO:0000313" key="7">
    <source>
        <dbReference type="Proteomes" id="UP001159042"/>
    </source>
</evidence>
<dbReference type="InterPro" id="IPR022783">
    <property type="entry name" value="GCFC_dom"/>
</dbReference>
<feature type="region of interest" description="Disordered" evidence="4">
    <location>
        <begin position="15"/>
        <end position="49"/>
    </location>
</feature>
<evidence type="ECO:0000256" key="4">
    <source>
        <dbReference type="SAM" id="MobiDB-lite"/>
    </source>
</evidence>
<dbReference type="InterPro" id="IPR012890">
    <property type="entry name" value="GCFC2-like"/>
</dbReference>
<dbReference type="PANTHER" id="PTHR12214">
    <property type="entry name" value="GC-RICH SEQUENCE DNA-BINDING FACTOR"/>
    <property type="match status" value="1"/>
</dbReference>
<feature type="compositionally biased region" description="Acidic residues" evidence="4">
    <location>
        <begin position="210"/>
        <end position="219"/>
    </location>
</feature>
<feature type="region of interest" description="Disordered" evidence="4">
    <location>
        <begin position="193"/>
        <end position="219"/>
    </location>
</feature>
<dbReference type="PANTHER" id="PTHR12214:SF0">
    <property type="entry name" value="LD29489P"/>
    <property type="match status" value="1"/>
</dbReference>
<dbReference type="EMBL" id="JANEYG010000012">
    <property type="protein sequence ID" value="KAJ8920911.1"/>
    <property type="molecule type" value="Genomic_DNA"/>
</dbReference>
<feature type="compositionally biased region" description="Basic and acidic residues" evidence="4">
    <location>
        <begin position="430"/>
        <end position="446"/>
    </location>
</feature>
<feature type="compositionally biased region" description="Acidic residues" evidence="4">
    <location>
        <begin position="19"/>
        <end position="29"/>
    </location>
</feature>
<dbReference type="GO" id="GO:0071008">
    <property type="term" value="C:U2-type post-mRNA release spliceosomal complex"/>
    <property type="evidence" value="ECO:0007669"/>
    <property type="project" value="InterPro"/>
</dbReference>
<accession>A0AAV8W2P4</accession>